<dbReference type="Proteomes" id="UP000487649">
    <property type="component" value="Unassembled WGS sequence"/>
</dbReference>
<comment type="caution">
    <text evidence="1">The sequence shown here is derived from an EMBL/GenBank/DDBJ whole genome shotgun (WGS) entry which is preliminary data.</text>
</comment>
<dbReference type="AlphaFoldDB" id="A0A9X4XGA7"/>
<reference evidence="1 2" key="1">
    <citation type="journal article" date="2019" name="Nat. Med.">
        <title>A library of human gut bacterial isolates paired with longitudinal multiomics data enables mechanistic microbiome research.</title>
        <authorList>
            <person name="Poyet M."/>
            <person name="Groussin M."/>
            <person name="Gibbons S.M."/>
            <person name="Avila-Pacheco J."/>
            <person name="Jiang X."/>
            <person name="Kearney S.M."/>
            <person name="Perrotta A.R."/>
            <person name="Berdy B."/>
            <person name="Zhao S."/>
            <person name="Lieberman T.D."/>
            <person name="Swanson P.K."/>
            <person name="Smith M."/>
            <person name="Roesemann S."/>
            <person name="Alexander J.E."/>
            <person name="Rich S.A."/>
            <person name="Livny J."/>
            <person name="Vlamakis H."/>
            <person name="Clish C."/>
            <person name="Bullock K."/>
            <person name="Deik A."/>
            <person name="Scott J."/>
            <person name="Pierce K.A."/>
            <person name="Xavier R.J."/>
            <person name="Alm E.J."/>
        </authorList>
    </citation>
    <scope>NUCLEOTIDE SEQUENCE [LARGE SCALE GENOMIC DNA]</scope>
    <source>
        <strain evidence="1 2">BIOML-A198</strain>
    </source>
</reference>
<proteinExistence type="predicted"/>
<protein>
    <submittedName>
        <fullName evidence="1">Uncharacterized protein</fullName>
    </submittedName>
</protein>
<evidence type="ECO:0000313" key="1">
    <source>
        <dbReference type="EMBL" id="MTK22911.1"/>
    </source>
</evidence>
<gene>
    <name evidence="1" type="ORF">GMA92_16110</name>
</gene>
<name>A0A9X4XGA7_9FIRM</name>
<dbReference type="RefSeq" id="WP_155223200.1">
    <property type="nucleotide sequence ID" value="NZ_CAJJOK010000015.1"/>
</dbReference>
<accession>A0A9X4XGA7</accession>
<organism evidence="1 2">
    <name type="scientific">Turicibacter sanguinis</name>
    <dbReference type="NCBI Taxonomy" id="154288"/>
    <lineage>
        <taxon>Bacteria</taxon>
        <taxon>Bacillati</taxon>
        <taxon>Bacillota</taxon>
        <taxon>Erysipelotrichia</taxon>
        <taxon>Erysipelotrichales</taxon>
        <taxon>Turicibacteraceae</taxon>
        <taxon>Turicibacter</taxon>
    </lineage>
</organism>
<sequence length="74" mass="9090">MKKNFREGRRDNYLFTFKDRRAENRTYETVTTDSEAYEMAKELEKCLKLDKVTIFRQYVEWHFIGEREDGELTI</sequence>
<evidence type="ECO:0000313" key="2">
    <source>
        <dbReference type="Proteomes" id="UP000487649"/>
    </source>
</evidence>
<dbReference type="EMBL" id="WMQE01000086">
    <property type="protein sequence ID" value="MTK22911.1"/>
    <property type="molecule type" value="Genomic_DNA"/>
</dbReference>